<evidence type="ECO:0000259" key="9">
    <source>
        <dbReference type="Pfam" id="PF19269"/>
    </source>
</evidence>
<dbReference type="HAMAP" id="MF_00022">
    <property type="entry name" value="Glu_tRNA_synth_type1"/>
    <property type="match status" value="1"/>
</dbReference>
<dbReference type="Pfam" id="PF00749">
    <property type="entry name" value="tRNA-synt_1c"/>
    <property type="match status" value="2"/>
</dbReference>
<keyword evidence="7" id="KW-0963">Cytoplasm</keyword>
<dbReference type="InterPro" id="IPR020058">
    <property type="entry name" value="Glu/Gln-tRNA-synth_Ib_cat-dom"/>
</dbReference>
<dbReference type="Gene3D" id="3.40.50.620">
    <property type="entry name" value="HUPs"/>
    <property type="match status" value="2"/>
</dbReference>
<dbReference type="GO" id="GO:0005524">
    <property type="term" value="F:ATP binding"/>
    <property type="evidence" value="ECO:0007669"/>
    <property type="project" value="UniProtKB-UniRule"/>
</dbReference>
<accession>A0A9D1T1I2</accession>
<dbReference type="Proteomes" id="UP000886812">
    <property type="component" value="Unassembled WGS sequence"/>
</dbReference>
<organism evidence="10 11">
    <name type="scientific">Candidatus Spyradosoma merdigallinarum</name>
    <dbReference type="NCBI Taxonomy" id="2840950"/>
    <lineage>
        <taxon>Bacteria</taxon>
        <taxon>Pseudomonadati</taxon>
        <taxon>Verrucomicrobiota</taxon>
        <taxon>Opitutia</taxon>
        <taxon>Opitutia incertae sedis</taxon>
        <taxon>Candidatus Spyradosoma</taxon>
    </lineage>
</organism>
<dbReference type="InterPro" id="IPR045462">
    <property type="entry name" value="aa-tRNA-synth_I_cd-bd"/>
</dbReference>
<dbReference type="PRINTS" id="PR00987">
    <property type="entry name" value="TRNASYNTHGLU"/>
</dbReference>
<comment type="catalytic activity">
    <reaction evidence="7">
        <text>tRNA(Glu) + L-glutamate + ATP = L-glutamyl-tRNA(Glu) + AMP + diphosphate</text>
        <dbReference type="Rhea" id="RHEA:23540"/>
        <dbReference type="Rhea" id="RHEA-COMP:9663"/>
        <dbReference type="Rhea" id="RHEA-COMP:9680"/>
        <dbReference type="ChEBI" id="CHEBI:29985"/>
        <dbReference type="ChEBI" id="CHEBI:30616"/>
        <dbReference type="ChEBI" id="CHEBI:33019"/>
        <dbReference type="ChEBI" id="CHEBI:78442"/>
        <dbReference type="ChEBI" id="CHEBI:78520"/>
        <dbReference type="ChEBI" id="CHEBI:456215"/>
        <dbReference type="EC" id="6.1.1.17"/>
    </reaction>
</comment>
<evidence type="ECO:0000256" key="7">
    <source>
        <dbReference type="HAMAP-Rule" id="MF_00022"/>
    </source>
</evidence>
<feature type="domain" description="Glutamyl/glutaminyl-tRNA synthetase class Ib catalytic" evidence="8">
    <location>
        <begin position="136"/>
        <end position="292"/>
    </location>
</feature>
<dbReference type="PANTHER" id="PTHR43311:SF2">
    <property type="entry name" value="GLUTAMATE--TRNA LIGASE, MITOCHONDRIAL-RELATED"/>
    <property type="match status" value="1"/>
</dbReference>
<dbReference type="Pfam" id="PF19269">
    <property type="entry name" value="Anticodon_2"/>
    <property type="match status" value="1"/>
</dbReference>
<evidence type="ECO:0000256" key="2">
    <source>
        <dbReference type="ARBA" id="ARBA00022598"/>
    </source>
</evidence>
<evidence type="ECO:0000256" key="5">
    <source>
        <dbReference type="ARBA" id="ARBA00022917"/>
    </source>
</evidence>
<feature type="short sequence motif" description="'HIGH' region" evidence="7">
    <location>
        <begin position="10"/>
        <end position="20"/>
    </location>
</feature>
<feature type="short sequence motif" description="'KMSKS' region" evidence="7">
    <location>
        <begin position="225"/>
        <end position="229"/>
    </location>
</feature>
<proteinExistence type="inferred from homology"/>
<keyword evidence="6 7" id="KW-0030">Aminoacyl-tRNA synthetase</keyword>
<name>A0A9D1T1I2_9BACT</name>
<dbReference type="GO" id="GO:0006424">
    <property type="term" value="P:glutamyl-tRNA aminoacylation"/>
    <property type="evidence" value="ECO:0007669"/>
    <property type="project" value="UniProtKB-UniRule"/>
</dbReference>
<dbReference type="InterPro" id="IPR008925">
    <property type="entry name" value="aa_tRNA-synth_I_cd-bd_sf"/>
</dbReference>
<comment type="caution">
    <text evidence="7">Lacks conserved residue(s) required for the propagation of feature annotation.</text>
</comment>
<dbReference type="GO" id="GO:0004818">
    <property type="term" value="F:glutamate-tRNA ligase activity"/>
    <property type="evidence" value="ECO:0007669"/>
    <property type="project" value="UniProtKB-UniRule"/>
</dbReference>
<comment type="subunit">
    <text evidence="7">Monomer.</text>
</comment>
<keyword evidence="2 7" id="KW-0436">Ligase</keyword>
<gene>
    <name evidence="7" type="primary">gltX</name>
    <name evidence="10" type="ORF">IAC75_06975</name>
</gene>
<dbReference type="InterPro" id="IPR004527">
    <property type="entry name" value="Glu-tRNA-ligase_bac/mito"/>
</dbReference>
<dbReference type="EMBL" id="DVOG01000184">
    <property type="protein sequence ID" value="HIV04868.1"/>
    <property type="molecule type" value="Genomic_DNA"/>
</dbReference>
<protein>
    <recommendedName>
        <fullName evidence="7">Glutamate--tRNA ligase</fullName>
        <ecNumber evidence="7">6.1.1.17</ecNumber>
    </recommendedName>
    <alternativeName>
        <fullName evidence="7">Glutamyl-tRNA synthetase</fullName>
        <shortName evidence="7">GluRS</shortName>
    </alternativeName>
</protein>
<dbReference type="GO" id="GO:0000049">
    <property type="term" value="F:tRNA binding"/>
    <property type="evidence" value="ECO:0007669"/>
    <property type="project" value="InterPro"/>
</dbReference>
<feature type="binding site" evidence="7">
    <location>
        <position position="228"/>
    </location>
    <ligand>
        <name>ATP</name>
        <dbReference type="ChEBI" id="CHEBI:30616"/>
    </ligand>
</feature>
<sequence>MSEVRTRFAPSPTGFFHIGSARTALFNWLYARHTGGTFVLRIEDTDKARNTQEFLDVILESMRWLGMDWDEGPGAGGGCGPYFQSQRGEIYKEKVRELMDKGRAYEKDGAVWFRLEGERETVYDDFLKKEVERVHAAPVVIDDIIRGRVERAEDRDFVIVRGNGEPVFHLVNVVDDIAMNITHVIRGEDHLSNTSKHIELYKAFGVEPPKFAHIPLILKTEGSGKMSKRDRGALIEEYQSRHFLPAAVRNYLCLLGWTPKDGREILPIEDIIAQFDLRDVHQANARFDERKMAFFNQEYLRALPDESFAWLAAPVLGEAKVIDEKTDEDYLQKVLALCKPKMNALETLPTFVGYFFREDFLIDEKGLAKLRKKSDPAARCRELVPALEAAPDVAPTTIDALFEKLGAEHGVKPTDYFAPLRFAVSGQPGGPGLHEMLELIGKERTLSRVKSFIGKISA</sequence>
<evidence type="ECO:0000313" key="11">
    <source>
        <dbReference type="Proteomes" id="UP000886812"/>
    </source>
</evidence>
<dbReference type="InterPro" id="IPR014729">
    <property type="entry name" value="Rossmann-like_a/b/a_fold"/>
</dbReference>
<dbReference type="SUPFAM" id="SSF52374">
    <property type="entry name" value="Nucleotidylyl transferase"/>
    <property type="match status" value="1"/>
</dbReference>
<evidence type="ECO:0000259" key="8">
    <source>
        <dbReference type="Pfam" id="PF00749"/>
    </source>
</evidence>
<evidence type="ECO:0000256" key="4">
    <source>
        <dbReference type="ARBA" id="ARBA00022840"/>
    </source>
</evidence>
<comment type="similarity">
    <text evidence="1 7">Belongs to the class-I aminoacyl-tRNA synthetase family. Glutamate--tRNA ligase type 1 subfamily.</text>
</comment>
<dbReference type="PANTHER" id="PTHR43311">
    <property type="entry name" value="GLUTAMATE--TRNA LIGASE"/>
    <property type="match status" value="1"/>
</dbReference>
<dbReference type="SUPFAM" id="SSF48163">
    <property type="entry name" value="An anticodon-binding domain of class I aminoacyl-tRNA synthetases"/>
    <property type="match status" value="1"/>
</dbReference>
<comment type="function">
    <text evidence="7">Catalyzes the attachment of glutamate to tRNA(Glu) in a two-step reaction: glutamate is first activated by ATP to form Glu-AMP and then transferred to the acceptor end of tRNA(Glu).</text>
</comment>
<dbReference type="Gene3D" id="1.10.10.350">
    <property type="match status" value="1"/>
</dbReference>
<feature type="domain" description="Glutamyl/glutaminyl-tRNA synthetase class Ib catalytic" evidence="8">
    <location>
        <begin position="3"/>
        <end position="120"/>
    </location>
</feature>
<dbReference type="AlphaFoldDB" id="A0A9D1T1I2"/>
<evidence type="ECO:0000256" key="3">
    <source>
        <dbReference type="ARBA" id="ARBA00022741"/>
    </source>
</evidence>
<dbReference type="GO" id="GO:0008270">
    <property type="term" value="F:zinc ion binding"/>
    <property type="evidence" value="ECO:0007669"/>
    <property type="project" value="InterPro"/>
</dbReference>
<dbReference type="InterPro" id="IPR049940">
    <property type="entry name" value="GluQ/Sye"/>
</dbReference>
<evidence type="ECO:0000313" key="10">
    <source>
        <dbReference type="EMBL" id="HIV04868.1"/>
    </source>
</evidence>
<keyword evidence="3 7" id="KW-0547">Nucleotide-binding</keyword>
<reference evidence="10" key="1">
    <citation type="submission" date="2020-10" db="EMBL/GenBank/DDBJ databases">
        <authorList>
            <person name="Gilroy R."/>
        </authorList>
    </citation>
    <scope>NUCLEOTIDE SEQUENCE</scope>
    <source>
        <strain evidence="10">10669</strain>
    </source>
</reference>
<comment type="subcellular location">
    <subcellularLocation>
        <location evidence="7">Cytoplasm</location>
    </subcellularLocation>
</comment>
<comment type="caution">
    <text evidence="10">The sequence shown here is derived from an EMBL/GenBank/DDBJ whole genome shotgun (WGS) entry which is preliminary data.</text>
</comment>
<evidence type="ECO:0000256" key="6">
    <source>
        <dbReference type="ARBA" id="ARBA00023146"/>
    </source>
</evidence>
<keyword evidence="5 7" id="KW-0648">Protein biosynthesis</keyword>
<dbReference type="EC" id="6.1.1.17" evidence="7"/>
<dbReference type="InterPro" id="IPR020751">
    <property type="entry name" value="aa-tRNA-synth_I_codon-bd_sub2"/>
</dbReference>
<reference evidence="10" key="2">
    <citation type="journal article" date="2021" name="PeerJ">
        <title>Extensive microbial diversity within the chicken gut microbiome revealed by metagenomics and culture.</title>
        <authorList>
            <person name="Gilroy R."/>
            <person name="Ravi A."/>
            <person name="Getino M."/>
            <person name="Pursley I."/>
            <person name="Horton D.L."/>
            <person name="Alikhan N.F."/>
            <person name="Baker D."/>
            <person name="Gharbi K."/>
            <person name="Hall N."/>
            <person name="Watson M."/>
            <person name="Adriaenssens E.M."/>
            <person name="Foster-Nyarko E."/>
            <person name="Jarju S."/>
            <person name="Secka A."/>
            <person name="Antonio M."/>
            <person name="Oren A."/>
            <person name="Chaudhuri R.R."/>
            <person name="La Ragione R."/>
            <person name="Hildebrand F."/>
            <person name="Pallen M.J."/>
        </authorList>
    </citation>
    <scope>NUCLEOTIDE SEQUENCE</scope>
    <source>
        <strain evidence="10">10669</strain>
    </source>
</reference>
<dbReference type="InterPro" id="IPR000924">
    <property type="entry name" value="Glu/Gln-tRNA-synth"/>
</dbReference>
<dbReference type="CDD" id="cd00808">
    <property type="entry name" value="GluRS_core"/>
    <property type="match status" value="1"/>
</dbReference>
<keyword evidence="4 7" id="KW-0067">ATP-binding</keyword>
<feature type="domain" description="Aminoacyl-tRNA synthetase class I anticodon-binding" evidence="9">
    <location>
        <begin position="311"/>
        <end position="452"/>
    </location>
</feature>
<dbReference type="InterPro" id="IPR033910">
    <property type="entry name" value="GluRS_core"/>
</dbReference>
<dbReference type="GO" id="GO:0005829">
    <property type="term" value="C:cytosol"/>
    <property type="evidence" value="ECO:0007669"/>
    <property type="project" value="TreeGrafter"/>
</dbReference>
<evidence type="ECO:0000256" key="1">
    <source>
        <dbReference type="ARBA" id="ARBA00007894"/>
    </source>
</evidence>